<keyword evidence="1" id="KW-0863">Zinc-finger</keyword>
<accession>A0A1Q3F0C0</accession>
<protein>
    <recommendedName>
        <fullName evidence="3">C2H2-type domain-containing protein</fullName>
    </recommendedName>
</protein>
<dbReference type="PROSITE" id="PS50157">
    <property type="entry name" value="ZINC_FINGER_C2H2_2"/>
    <property type="match status" value="1"/>
</dbReference>
<dbReference type="GO" id="GO:0045944">
    <property type="term" value="P:positive regulation of transcription by RNA polymerase II"/>
    <property type="evidence" value="ECO:0007669"/>
    <property type="project" value="InterPro"/>
</dbReference>
<dbReference type="PANTHER" id="PTHR46664:SF1">
    <property type="entry name" value="ATM INTERACTOR"/>
    <property type="match status" value="1"/>
</dbReference>
<feature type="region of interest" description="Disordered" evidence="2">
    <location>
        <begin position="165"/>
        <end position="186"/>
    </location>
</feature>
<proteinExistence type="predicted"/>
<evidence type="ECO:0000313" key="4">
    <source>
        <dbReference type="EMBL" id="JAV20996.1"/>
    </source>
</evidence>
<dbReference type="EMBL" id="GFDL01014049">
    <property type="protein sequence ID" value="JAV20996.1"/>
    <property type="molecule type" value="Transcribed_RNA"/>
</dbReference>
<dbReference type="InterPro" id="IPR013087">
    <property type="entry name" value="Znf_C2H2_type"/>
</dbReference>
<dbReference type="PROSITE" id="PS00028">
    <property type="entry name" value="ZINC_FINGER_C2H2_1"/>
    <property type="match status" value="2"/>
</dbReference>
<keyword evidence="1" id="KW-0862">Zinc</keyword>
<evidence type="ECO:0000256" key="1">
    <source>
        <dbReference type="PROSITE-ProRule" id="PRU00042"/>
    </source>
</evidence>
<feature type="domain" description="C2H2-type" evidence="3">
    <location>
        <begin position="22"/>
        <end position="52"/>
    </location>
</feature>
<organism evidence="4">
    <name type="scientific">Culex tarsalis</name>
    <name type="common">Encephalitis mosquito</name>
    <dbReference type="NCBI Taxonomy" id="7177"/>
    <lineage>
        <taxon>Eukaryota</taxon>
        <taxon>Metazoa</taxon>
        <taxon>Ecdysozoa</taxon>
        <taxon>Arthropoda</taxon>
        <taxon>Hexapoda</taxon>
        <taxon>Insecta</taxon>
        <taxon>Pterygota</taxon>
        <taxon>Neoptera</taxon>
        <taxon>Endopterygota</taxon>
        <taxon>Diptera</taxon>
        <taxon>Nematocera</taxon>
        <taxon>Culicoidea</taxon>
        <taxon>Culicidae</taxon>
        <taxon>Culicinae</taxon>
        <taxon>Culicini</taxon>
        <taxon>Culex</taxon>
        <taxon>Culex</taxon>
    </lineage>
</organism>
<keyword evidence="1" id="KW-0479">Metal-binding</keyword>
<evidence type="ECO:0000259" key="3">
    <source>
        <dbReference type="PROSITE" id="PS50157"/>
    </source>
</evidence>
<dbReference type="Gene3D" id="3.30.160.60">
    <property type="entry name" value="Classic Zinc Finger"/>
    <property type="match status" value="1"/>
</dbReference>
<dbReference type="GO" id="GO:0000981">
    <property type="term" value="F:DNA-binding transcription factor activity, RNA polymerase II-specific"/>
    <property type="evidence" value="ECO:0007669"/>
    <property type="project" value="TreeGrafter"/>
</dbReference>
<dbReference type="GO" id="GO:0008270">
    <property type="term" value="F:zinc ion binding"/>
    <property type="evidence" value="ECO:0007669"/>
    <property type="project" value="UniProtKB-KW"/>
</dbReference>
<dbReference type="GO" id="GO:0000976">
    <property type="term" value="F:transcription cis-regulatory region binding"/>
    <property type="evidence" value="ECO:0007669"/>
    <property type="project" value="InterPro"/>
</dbReference>
<sequence>MSAAQVYRVTLPPEQILARKLYFCGVEDCGQQFHNASHLQLHQLRRHGLERPSVVASDDANRKAETVVYHCPEFSCCYNERASGDKFFGTFRSLKQHFLKVHAEKNFVCSYCNDQKSFATEALLRAHQENCGETFSCEVCNLSYGTREALLTHAKRKNHGYEALLAKKSSKRKSQKSSKQNAKEPKIETHVTIQIQTNLPIDCSKTTQTTQTDFNAPDVTSRNETSTQTIETLNAPTVDSFCQTNLQQLLNLDESVELGDRAGTTSFSPPPPPLPLVVCTETQTDLIYDSMFPNEDRTDPMLYSHMYTQTCDDIISDLGLATIETQTSWDGGPMECSSTHTQT</sequence>
<evidence type="ECO:0000256" key="2">
    <source>
        <dbReference type="SAM" id="MobiDB-lite"/>
    </source>
</evidence>
<dbReference type="Pfam" id="PF00096">
    <property type="entry name" value="zf-C2H2"/>
    <property type="match status" value="1"/>
</dbReference>
<dbReference type="PANTHER" id="PTHR46664">
    <property type="entry name" value="ATM INTERACTOR"/>
    <property type="match status" value="1"/>
</dbReference>
<dbReference type="InterPro" id="IPR055303">
    <property type="entry name" value="ATMIN"/>
</dbReference>
<name>A0A1Q3F0C0_CULTA</name>
<dbReference type="AlphaFoldDB" id="A0A1Q3F0C0"/>
<reference evidence="4" key="1">
    <citation type="submission" date="2017-01" db="EMBL/GenBank/DDBJ databases">
        <title>A deep insight into the sialotranscriptome of adult male and female Cluex tarsalis mosquitoes.</title>
        <authorList>
            <person name="Ribeiro J.M."/>
            <person name="Moreira F."/>
            <person name="Bernard K.A."/>
            <person name="Calvo E."/>
        </authorList>
    </citation>
    <scope>NUCLEOTIDE SEQUENCE</scope>
    <source>
        <strain evidence="4">Kern County</strain>
        <tissue evidence="4">Salivary glands</tissue>
    </source>
</reference>
<dbReference type="GO" id="GO:0005634">
    <property type="term" value="C:nucleus"/>
    <property type="evidence" value="ECO:0007669"/>
    <property type="project" value="TreeGrafter"/>
</dbReference>
<dbReference type="SMART" id="SM00355">
    <property type="entry name" value="ZnF_C2H2"/>
    <property type="match status" value="4"/>
</dbReference>